<keyword evidence="5 11" id="KW-0863">Zinc-finger</keyword>
<keyword evidence="14" id="KW-1185">Reference proteome</keyword>
<dbReference type="SMART" id="SM00355">
    <property type="entry name" value="ZnF_C2H2"/>
    <property type="match status" value="2"/>
</dbReference>
<sequence length="206" mass="23184">MNFASPAEEDISANTDFSRGHVRNCPIDLSKDIEHPVLEGTSAEDVTAQAADDYDSIYEEYVMGPRRGRRTATRMTRNRYHPYVVRGSTIVSLQGGDQHQITVPAVTMSFMQESEKRSASVDSFGYGLPEIVGTSDVTVPLIVGDQRALMEKPFKCPYCDHRSKEKGGLEKHIRSIHTLEAPYKCKYCNQSFKVQSNMVRHIRAHT</sequence>
<protein>
    <submittedName>
        <fullName evidence="13">Zinc finger, C2H2 type</fullName>
    </submittedName>
</protein>
<gene>
    <name evidence="13" type="ORF">OESDEN_12533</name>
</gene>
<dbReference type="InterPro" id="IPR050527">
    <property type="entry name" value="Snail/Krueppel_Znf"/>
</dbReference>
<evidence type="ECO:0000256" key="6">
    <source>
        <dbReference type="ARBA" id="ARBA00022833"/>
    </source>
</evidence>
<evidence type="ECO:0000313" key="13">
    <source>
        <dbReference type="EMBL" id="KHJ87685.1"/>
    </source>
</evidence>
<dbReference type="FunFam" id="3.30.160.60:FF:000325">
    <property type="entry name" value="ZFP90 zinc finger protein"/>
    <property type="match status" value="1"/>
</dbReference>
<name>A0A0B1SX06_OESDE</name>
<evidence type="ECO:0000256" key="3">
    <source>
        <dbReference type="ARBA" id="ARBA00022723"/>
    </source>
</evidence>
<evidence type="ECO:0000259" key="12">
    <source>
        <dbReference type="PROSITE" id="PS50157"/>
    </source>
</evidence>
<keyword evidence="4" id="KW-0677">Repeat</keyword>
<evidence type="ECO:0000256" key="8">
    <source>
        <dbReference type="ARBA" id="ARBA00023125"/>
    </source>
</evidence>
<keyword evidence="6" id="KW-0862">Zinc</keyword>
<dbReference type="EMBL" id="KN557248">
    <property type="protein sequence ID" value="KHJ87685.1"/>
    <property type="molecule type" value="Genomic_DNA"/>
</dbReference>
<dbReference type="FunFam" id="3.30.160.60:FF:000075">
    <property type="entry name" value="Putative zinc finger protein 536"/>
    <property type="match status" value="1"/>
</dbReference>
<dbReference type="PANTHER" id="PTHR24388">
    <property type="entry name" value="ZINC FINGER PROTEIN"/>
    <property type="match status" value="1"/>
</dbReference>
<comment type="similarity">
    <text evidence="2">Belongs to the krueppel C2H2-type zinc-finger protein family.</text>
</comment>
<evidence type="ECO:0000256" key="11">
    <source>
        <dbReference type="PROSITE-ProRule" id="PRU00042"/>
    </source>
</evidence>
<evidence type="ECO:0000256" key="2">
    <source>
        <dbReference type="ARBA" id="ARBA00006991"/>
    </source>
</evidence>
<dbReference type="InterPro" id="IPR036236">
    <property type="entry name" value="Znf_C2H2_sf"/>
</dbReference>
<reference evidence="13 14" key="1">
    <citation type="submission" date="2014-03" db="EMBL/GenBank/DDBJ databases">
        <title>Draft genome of the hookworm Oesophagostomum dentatum.</title>
        <authorList>
            <person name="Mitreva M."/>
        </authorList>
    </citation>
    <scope>NUCLEOTIDE SEQUENCE [LARGE SCALE GENOMIC DNA]</scope>
    <source>
        <strain evidence="13 14">OD-Hann</strain>
    </source>
</reference>
<dbReference type="PROSITE" id="PS00028">
    <property type="entry name" value="ZINC_FINGER_C2H2_1"/>
    <property type="match status" value="1"/>
</dbReference>
<comment type="subcellular location">
    <subcellularLocation>
        <location evidence="1">Nucleus</location>
    </subcellularLocation>
</comment>
<keyword evidence="3" id="KW-0479">Metal-binding</keyword>
<feature type="domain" description="C2H2-type" evidence="12">
    <location>
        <begin position="154"/>
        <end position="182"/>
    </location>
</feature>
<evidence type="ECO:0000256" key="4">
    <source>
        <dbReference type="ARBA" id="ARBA00022737"/>
    </source>
</evidence>
<dbReference type="GO" id="GO:0008270">
    <property type="term" value="F:zinc ion binding"/>
    <property type="evidence" value="ECO:0007669"/>
    <property type="project" value="UniProtKB-KW"/>
</dbReference>
<dbReference type="OrthoDB" id="5844319at2759"/>
<dbReference type="Gene3D" id="3.30.160.60">
    <property type="entry name" value="Classic Zinc Finger"/>
    <property type="match status" value="2"/>
</dbReference>
<evidence type="ECO:0000256" key="1">
    <source>
        <dbReference type="ARBA" id="ARBA00004123"/>
    </source>
</evidence>
<keyword evidence="10" id="KW-0539">Nucleus</keyword>
<dbReference type="GO" id="GO:0000978">
    <property type="term" value="F:RNA polymerase II cis-regulatory region sequence-specific DNA binding"/>
    <property type="evidence" value="ECO:0007669"/>
    <property type="project" value="TreeGrafter"/>
</dbReference>
<keyword evidence="7" id="KW-0805">Transcription regulation</keyword>
<organism evidence="13 14">
    <name type="scientific">Oesophagostomum dentatum</name>
    <name type="common">Nodular worm</name>
    <dbReference type="NCBI Taxonomy" id="61180"/>
    <lineage>
        <taxon>Eukaryota</taxon>
        <taxon>Metazoa</taxon>
        <taxon>Ecdysozoa</taxon>
        <taxon>Nematoda</taxon>
        <taxon>Chromadorea</taxon>
        <taxon>Rhabditida</taxon>
        <taxon>Rhabditina</taxon>
        <taxon>Rhabditomorpha</taxon>
        <taxon>Strongyloidea</taxon>
        <taxon>Strongylidae</taxon>
        <taxon>Oesophagostomum</taxon>
    </lineage>
</organism>
<dbReference type="PROSITE" id="PS50157">
    <property type="entry name" value="ZINC_FINGER_C2H2_2"/>
    <property type="match status" value="2"/>
</dbReference>
<evidence type="ECO:0000256" key="7">
    <source>
        <dbReference type="ARBA" id="ARBA00023015"/>
    </source>
</evidence>
<evidence type="ECO:0000256" key="10">
    <source>
        <dbReference type="ARBA" id="ARBA00023242"/>
    </source>
</evidence>
<dbReference type="Pfam" id="PF05605">
    <property type="entry name" value="zf-Di19"/>
    <property type="match status" value="1"/>
</dbReference>
<keyword evidence="8" id="KW-0238">DNA-binding</keyword>
<dbReference type="GO" id="GO:0005634">
    <property type="term" value="C:nucleus"/>
    <property type="evidence" value="ECO:0007669"/>
    <property type="project" value="UniProtKB-SubCell"/>
</dbReference>
<feature type="non-terminal residue" evidence="13">
    <location>
        <position position="206"/>
    </location>
</feature>
<dbReference type="AlphaFoldDB" id="A0A0B1SX06"/>
<evidence type="ECO:0000256" key="5">
    <source>
        <dbReference type="ARBA" id="ARBA00022771"/>
    </source>
</evidence>
<keyword evidence="9" id="KW-0804">Transcription</keyword>
<dbReference type="GO" id="GO:0000981">
    <property type="term" value="F:DNA-binding transcription factor activity, RNA polymerase II-specific"/>
    <property type="evidence" value="ECO:0007669"/>
    <property type="project" value="TreeGrafter"/>
</dbReference>
<dbReference type="InterPro" id="IPR008598">
    <property type="entry name" value="Di19_Zn-bd"/>
</dbReference>
<dbReference type="SUPFAM" id="SSF57667">
    <property type="entry name" value="beta-beta-alpha zinc fingers"/>
    <property type="match status" value="1"/>
</dbReference>
<evidence type="ECO:0000313" key="14">
    <source>
        <dbReference type="Proteomes" id="UP000053660"/>
    </source>
</evidence>
<evidence type="ECO:0000256" key="9">
    <source>
        <dbReference type="ARBA" id="ARBA00023163"/>
    </source>
</evidence>
<dbReference type="Proteomes" id="UP000053660">
    <property type="component" value="Unassembled WGS sequence"/>
</dbReference>
<feature type="domain" description="C2H2-type" evidence="12">
    <location>
        <begin position="183"/>
        <end position="206"/>
    </location>
</feature>
<dbReference type="InterPro" id="IPR013087">
    <property type="entry name" value="Znf_C2H2_type"/>
</dbReference>
<dbReference type="PANTHER" id="PTHR24388:SF79">
    <property type="entry name" value="C2H2-TYPE DOMAIN-CONTAINING PROTEIN"/>
    <property type="match status" value="1"/>
</dbReference>
<proteinExistence type="inferred from homology"/>
<accession>A0A0B1SX06</accession>